<evidence type="ECO:0000256" key="5">
    <source>
        <dbReference type="ARBA" id="ARBA00023054"/>
    </source>
</evidence>
<dbReference type="PANTHER" id="PTHR43327:SF10">
    <property type="entry name" value="STOMATIN-LIKE PROTEIN 2, MITOCHONDRIAL"/>
    <property type="match status" value="1"/>
</dbReference>
<dbReference type="SUPFAM" id="SSF117892">
    <property type="entry name" value="Band 7/SPFH domain"/>
    <property type="match status" value="1"/>
</dbReference>
<keyword evidence="6" id="KW-0472">Membrane</keyword>
<dbReference type="KEGG" id="tcq:TIRI35C_1408"/>
<proteinExistence type="inferred from homology"/>
<dbReference type="InterPro" id="IPR050710">
    <property type="entry name" value="Band7/mec-2_domain"/>
</dbReference>
<evidence type="ECO:0000256" key="8">
    <source>
        <dbReference type="SAM" id="MobiDB-lite"/>
    </source>
</evidence>
<dbReference type="Proteomes" id="UP000516304">
    <property type="component" value="Chromosome TIRI35C"/>
</dbReference>
<feature type="domain" description="Band 7" evidence="9">
    <location>
        <begin position="22"/>
        <end position="179"/>
    </location>
</feature>
<name>A0A7G2D883_9EURY</name>
<accession>A0A7G2D883</accession>
<evidence type="ECO:0000313" key="10">
    <source>
        <dbReference type="EMBL" id="CAD5244562.1"/>
    </source>
</evidence>
<dbReference type="PRINTS" id="PR00721">
    <property type="entry name" value="STOMATIN"/>
</dbReference>
<evidence type="ECO:0000256" key="2">
    <source>
        <dbReference type="ARBA" id="ARBA00008164"/>
    </source>
</evidence>
<dbReference type="Gene3D" id="3.30.479.30">
    <property type="entry name" value="Band 7 domain"/>
    <property type="match status" value="1"/>
</dbReference>
<evidence type="ECO:0000256" key="4">
    <source>
        <dbReference type="ARBA" id="ARBA00022989"/>
    </source>
</evidence>
<dbReference type="InterPro" id="IPR001972">
    <property type="entry name" value="Stomatin_HflK_fam"/>
</dbReference>
<dbReference type="PROSITE" id="PS01270">
    <property type="entry name" value="BAND_7"/>
    <property type="match status" value="1"/>
</dbReference>
<evidence type="ECO:0000256" key="6">
    <source>
        <dbReference type="ARBA" id="ARBA00023136"/>
    </source>
</evidence>
<evidence type="ECO:0000256" key="7">
    <source>
        <dbReference type="ARBA" id="ARBA00080748"/>
    </source>
</evidence>
<evidence type="ECO:0000256" key="1">
    <source>
        <dbReference type="ARBA" id="ARBA00004167"/>
    </source>
</evidence>
<gene>
    <name evidence="10" type="ORF">TIRI35C_1408</name>
</gene>
<comment type="similarity">
    <text evidence="2">Belongs to the band 7/mec-2 family.</text>
</comment>
<dbReference type="Pfam" id="PF01145">
    <property type="entry name" value="Band_7"/>
    <property type="match status" value="1"/>
</dbReference>
<feature type="region of interest" description="Disordered" evidence="8">
    <location>
        <begin position="286"/>
        <end position="322"/>
    </location>
</feature>
<keyword evidence="5" id="KW-0175">Coiled coil</keyword>
<protein>
    <recommendedName>
        <fullName evidence="7">Prokaryotic stomatin</fullName>
    </recommendedName>
</protein>
<keyword evidence="11" id="KW-1185">Reference proteome</keyword>
<comment type="subcellular location">
    <subcellularLocation>
        <location evidence="1">Membrane</location>
        <topology evidence="1">Single-pass membrane protein</topology>
    </subcellularLocation>
</comment>
<keyword evidence="4" id="KW-1133">Transmembrane helix</keyword>
<dbReference type="InterPro" id="IPR018080">
    <property type="entry name" value="Band_7/stomatin-like_CS"/>
</dbReference>
<organism evidence="10 11">
    <name type="scientific">Thermococcus camini</name>
    <dbReference type="NCBI Taxonomy" id="2016373"/>
    <lineage>
        <taxon>Archaea</taxon>
        <taxon>Methanobacteriati</taxon>
        <taxon>Methanobacteriota</taxon>
        <taxon>Thermococci</taxon>
        <taxon>Thermococcales</taxon>
        <taxon>Thermococcaceae</taxon>
        <taxon>Thermococcus</taxon>
    </lineage>
</organism>
<dbReference type="GO" id="GO:0005886">
    <property type="term" value="C:plasma membrane"/>
    <property type="evidence" value="ECO:0007669"/>
    <property type="project" value="UniProtKB-ARBA"/>
</dbReference>
<reference evidence="10 11" key="1">
    <citation type="submission" date="2020-09" db="EMBL/GenBank/DDBJ databases">
        <authorList>
            <person name="Courtine D."/>
        </authorList>
    </citation>
    <scope>NUCLEOTIDE SEQUENCE [LARGE SCALE GENOMIC DNA]</scope>
    <source>
        <strain evidence="10 11">IRI35c</strain>
    </source>
</reference>
<dbReference type="AlphaFoldDB" id="A0A7G2D883"/>
<dbReference type="EMBL" id="LR881183">
    <property type="protein sequence ID" value="CAD5244562.1"/>
    <property type="molecule type" value="Genomic_DNA"/>
</dbReference>
<dbReference type="InterPro" id="IPR001107">
    <property type="entry name" value="Band_7"/>
</dbReference>
<evidence type="ECO:0000259" key="9">
    <source>
        <dbReference type="SMART" id="SM00244"/>
    </source>
</evidence>
<evidence type="ECO:0000256" key="3">
    <source>
        <dbReference type="ARBA" id="ARBA00022692"/>
    </source>
</evidence>
<dbReference type="PANTHER" id="PTHR43327">
    <property type="entry name" value="STOMATIN-LIKE PROTEIN 2, MITOCHONDRIAL"/>
    <property type="match status" value="1"/>
</dbReference>
<dbReference type="SMART" id="SM00244">
    <property type="entry name" value="PHB"/>
    <property type="match status" value="1"/>
</dbReference>
<dbReference type="InterPro" id="IPR036013">
    <property type="entry name" value="Band_7/SPFH_dom_sf"/>
</dbReference>
<dbReference type="GO" id="GO:0098552">
    <property type="term" value="C:side of membrane"/>
    <property type="evidence" value="ECO:0007669"/>
    <property type="project" value="UniProtKB-ARBA"/>
</dbReference>
<dbReference type="GeneID" id="58919149"/>
<keyword evidence="3" id="KW-0812">Transmembrane</keyword>
<sequence length="322" mass="36178">MAAFAGAALIILGVFLLVMLLLSVKVIRPYQKGLVERLGKFNRILEPGIHFIIPFMERVKVVDMREHVVDVPPQEVICKDNVVVTVDAVVYYQILDPVKVIYNVSNFLMAIIKLAQTNLRAIIGEMELDETLSGRDIINAKLREELDKITDRWGVKITRVEIQRIDPPKDIQDAMAKQMTAEREKRAMILIAEGKKEAAIKEAEGQKQAAILKAEGEKQRQILVAEGQAEAIRKVLEALSQADEKYLTLQYIEKMPELAKYGNLIVPYDTEALIGLLRILQKVKDVPIPEPPKPPKGDNPGNEGVSTNPSEDELKKLKNLME</sequence>
<evidence type="ECO:0000313" key="11">
    <source>
        <dbReference type="Proteomes" id="UP000516304"/>
    </source>
</evidence>
<dbReference type="FunFam" id="3.30.479.30:FF:000004">
    <property type="entry name" value="Putative membrane protease family, stomatin"/>
    <property type="match status" value="1"/>
</dbReference>
<feature type="compositionally biased region" description="Basic and acidic residues" evidence="8">
    <location>
        <begin position="312"/>
        <end position="322"/>
    </location>
</feature>
<dbReference type="RefSeq" id="WP_188203110.1">
    <property type="nucleotide sequence ID" value="NZ_LR881183.1"/>
</dbReference>